<keyword evidence="1" id="KW-0479">Metal-binding</keyword>
<dbReference type="SUPFAM" id="SSF48264">
    <property type="entry name" value="Cytochrome P450"/>
    <property type="match status" value="1"/>
</dbReference>
<gene>
    <name evidence="3" type="ORF">M430DRAFT_46989</name>
</gene>
<proteinExistence type="predicted"/>
<evidence type="ECO:0008006" key="5">
    <source>
        <dbReference type="Google" id="ProtNLM"/>
    </source>
</evidence>
<dbReference type="InterPro" id="IPR050121">
    <property type="entry name" value="Cytochrome_P450_monoxygenase"/>
</dbReference>
<evidence type="ECO:0000313" key="3">
    <source>
        <dbReference type="EMBL" id="PSS27892.1"/>
    </source>
</evidence>
<feature type="transmembrane region" description="Helical" evidence="2">
    <location>
        <begin position="12"/>
        <end position="34"/>
    </location>
</feature>
<dbReference type="PANTHER" id="PTHR24305:SF227">
    <property type="entry name" value="P450, PUTATIVE (EUROFUNG)-RELATED"/>
    <property type="match status" value="1"/>
</dbReference>
<dbReference type="CDD" id="cd11069">
    <property type="entry name" value="CYP_FUM15-like"/>
    <property type="match status" value="1"/>
</dbReference>
<reference evidence="3 4" key="1">
    <citation type="journal article" date="2018" name="New Phytol.">
        <title>Comparative genomics and transcriptomics depict ericoid mycorrhizal fungi as versatile saprotrophs and plant mutualists.</title>
        <authorList>
            <person name="Martino E."/>
            <person name="Morin E."/>
            <person name="Grelet G.A."/>
            <person name="Kuo A."/>
            <person name="Kohler A."/>
            <person name="Daghino S."/>
            <person name="Barry K.W."/>
            <person name="Cichocki N."/>
            <person name="Clum A."/>
            <person name="Dockter R.B."/>
            <person name="Hainaut M."/>
            <person name="Kuo R.C."/>
            <person name="LaButti K."/>
            <person name="Lindahl B.D."/>
            <person name="Lindquist E.A."/>
            <person name="Lipzen A."/>
            <person name="Khouja H.R."/>
            <person name="Magnuson J."/>
            <person name="Murat C."/>
            <person name="Ohm R.A."/>
            <person name="Singer S.W."/>
            <person name="Spatafora J.W."/>
            <person name="Wang M."/>
            <person name="Veneault-Fourrey C."/>
            <person name="Henrissat B."/>
            <person name="Grigoriev I.V."/>
            <person name="Martin F.M."/>
            <person name="Perotto S."/>
        </authorList>
    </citation>
    <scope>NUCLEOTIDE SEQUENCE [LARGE SCALE GENOMIC DNA]</scope>
    <source>
        <strain evidence="3 4">ATCC 22711</strain>
    </source>
</reference>
<dbReference type="EMBL" id="KZ679006">
    <property type="protein sequence ID" value="PSS27892.1"/>
    <property type="molecule type" value="Genomic_DNA"/>
</dbReference>
<dbReference type="FunFam" id="1.10.630.10:FF:000051">
    <property type="entry name" value="Cytochrome P450 monooxygenase (Fum15)"/>
    <property type="match status" value="1"/>
</dbReference>
<keyword evidence="1" id="KW-0408">Iron</keyword>
<dbReference type="STRING" id="857342.A0A2T3BET6"/>
<dbReference type="GO" id="GO:0005506">
    <property type="term" value="F:iron ion binding"/>
    <property type="evidence" value="ECO:0007669"/>
    <property type="project" value="InterPro"/>
</dbReference>
<feature type="binding site" description="axial binding residue" evidence="1">
    <location>
        <position position="480"/>
    </location>
    <ligand>
        <name>heme</name>
        <dbReference type="ChEBI" id="CHEBI:30413"/>
    </ligand>
    <ligandPart>
        <name>Fe</name>
        <dbReference type="ChEBI" id="CHEBI:18248"/>
    </ligandPart>
</feature>
<dbReference type="Proteomes" id="UP000241818">
    <property type="component" value="Unassembled WGS sequence"/>
</dbReference>
<evidence type="ECO:0000313" key="4">
    <source>
        <dbReference type="Proteomes" id="UP000241818"/>
    </source>
</evidence>
<dbReference type="OrthoDB" id="1470350at2759"/>
<dbReference type="PANTHER" id="PTHR24305">
    <property type="entry name" value="CYTOCHROME P450"/>
    <property type="match status" value="1"/>
</dbReference>
<dbReference type="GO" id="GO:0016705">
    <property type="term" value="F:oxidoreductase activity, acting on paired donors, with incorporation or reduction of molecular oxygen"/>
    <property type="evidence" value="ECO:0007669"/>
    <property type="project" value="InterPro"/>
</dbReference>
<name>A0A2T3BET6_AMORE</name>
<dbReference type="Pfam" id="PF00067">
    <property type="entry name" value="p450"/>
    <property type="match status" value="1"/>
</dbReference>
<evidence type="ECO:0000256" key="2">
    <source>
        <dbReference type="SAM" id="Phobius"/>
    </source>
</evidence>
<comment type="cofactor">
    <cofactor evidence="1">
        <name>heme</name>
        <dbReference type="ChEBI" id="CHEBI:30413"/>
    </cofactor>
</comment>
<dbReference type="GO" id="GO:0004497">
    <property type="term" value="F:monooxygenase activity"/>
    <property type="evidence" value="ECO:0007669"/>
    <property type="project" value="InterPro"/>
</dbReference>
<keyword evidence="1" id="KW-0349">Heme</keyword>
<dbReference type="GO" id="GO:0020037">
    <property type="term" value="F:heme binding"/>
    <property type="evidence" value="ECO:0007669"/>
    <property type="project" value="InterPro"/>
</dbReference>
<keyword evidence="2" id="KW-0812">Transmembrane</keyword>
<keyword evidence="2" id="KW-0472">Membrane</keyword>
<dbReference type="Gene3D" id="1.10.630.10">
    <property type="entry name" value="Cytochrome P450"/>
    <property type="match status" value="1"/>
</dbReference>
<dbReference type="PRINTS" id="PR00463">
    <property type="entry name" value="EP450I"/>
</dbReference>
<dbReference type="GeneID" id="36575970"/>
<keyword evidence="2" id="KW-1133">Transmembrane helix</keyword>
<dbReference type="RefSeq" id="XP_024725417.1">
    <property type="nucleotide sequence ID" value="XM_024867889.1"/>
</dbReference>
<dbReference type="InterPro" id="IPR036396">
    <property type="entry name" value="Cyt_P450_sf"/>
</dbReference>
<accession>A0A2T3BET6</accession>
<dbReference type="InterPro" id="IPR002401">
    <property type="entry name" value="Cyt_P450_E_grp-I"/>
</dbReference>
<dbReference type="InterPro" id="IPR001128">
    <property type="entry name" value="Cyt_P450"/>
</dbReference>
<sequence length="540" mass="60609">MPDVLLVSRPTYLGTFMMLLVLNSFIWAFWKVILYPKFFSPLRHLPSPKGGSWWNGQYRRISREATGAPALDWINSIPHNGMLRYLGPLNSERLLVISPKAIGEVLTTKSYDFVKPGQVRNILARLLGVGVLLAEGEEHKIQRKNLMPAFAFRHIKNLYPVFWDKSREAVLAMTAVVKADSSKEGELQDARKDTATSKDTVFDVLEWASRATLDIIGVAGMGQDFGAIRDPDNALSRTYRTVFKPTPQAQLLGLLNLFLPAWIVRNLPVKRNGEIEEAAGIIKATCRKLIRSKKEKLEKNELTDVDILSVALESGGFTEENLVDQLMTFLAAGHETTATAMTWAIYLLCLHPEVQTRLRQEIREKLPSIEEDVSVDSQQIDHMPYLSAVCNEVLRCYPPVPLTLREAAHDTTICDQFVPKGTRVTLVPWAINKYEAIWGPDAKKFNPERWMPSEDNPHSANGGASSNYAFLTFLHGPRSCIGLGFAKSEFACLLAAWIGRFEFSLNDEREYDEKNMVIKGNVTAKPANGLHVKAKVVEGW</sequence>
<dbReference type="AlphaFoldDB" id="A0A2T3BET6"/>
<protein>
    <recommendedName>
        <fullName evidence="5">Cytochrome P450 monooxygenase</fullName>
    </recommendedName>
</protein>
<dbReference type="InParanoid" id="A0A2T3BET6"/>
<evidence type="ECO:0000256" key="1">
    <source>
        <dbReference type="PIRSR" id="PIRSR602401-1"/>
    </source>
</evidence>
<dbReference type="PRINTS" id="PR00385">
    <property type="entry name" value="P450"/>
</dbReference>
<keyword evidence="4" id="KW-1185">Reference proteome</keyword>
<organism evidence="3 4">
    <name type="scientific">Amorphotheca resinae ATCC 22711</name>
    <dbReference type="NCBI Taxonomy" id="857342"/>
    <lineage>
        <taxon>Eukaryota</taxon>
        <taxon>Fungi</taxon>
        <taxon>Dikarya</taxon>
        <taxon>Ascomycota</taxon>
        <taxon>Pezizomycotina</taxon>
        <taxon>Leotiomycetes</taxon>
        <taxon>Helotiales</taxon>
        <taxon>Amorphothecaceae</taxon>
        <taxon>Amorphotheca</taxon>
    </lineage>
</organism>